<sequence>MSNNSSVSLHRVLKSSPEKIYRAFTEANALASWIPPYGFLCTVHEITVKMGGTYKMSFHNFSTGNGHSFGGKYIEIKPNEFLKYTDQFDDPNLPGEMITSVWLRKVIGGTELKILQEGIPSVIPVEMCYLGWQESLEKLTKLVEPEIPDA</sequence>
<keyword evidence="4" id="KW-1185">Reference proteome</keyword>
<dbReference type="STRING" id="498292.SAMN05660845_0857"/>
<comment type="similarity">
    <text evidence="1">Belongs to the AHA1 family.</text>
</comment>
<dbReference type="OrthoDB" id="9786557at2"/>
<protein>
    <submittedName>
        <fullName evidence="3">Uncharacterized conserved protein YndB, AHSA1/START domain</fullName>
    </submittedName>
</protein>
<dbReference type="Gene3D" id="3.30.530.20">
    <property type="match status" value="1"/>
</dbReference>
<accession>A0A1I0WN66</accession>
<evidence type="ECO:0000313" key="3">
    <source>
        <dbReference type="EMBL" id="SFA89648.1"/>
    </source>
</evidence>
<dbReference type="InterPro" id="IPR013538">
    <property type="entry name" value="ASHA1/2-like_C"/>
</dbReference>
<feature type="domain" description="Activator of Hsp90 ATPase homologue 1/2-like C-terminal" evidence="2">
    <location>
        <begin position="15"/>
        <end position="144"/>
    </location>
</feature>
<evidence type="ECO:0000259" key="2">
    <source>
        <dbReference type="Pfam" id="PF08327"/>
    </source>
</evidence>
<dbReference type="InterPro" id="IPR023393">
    <property type="entry name" value="START-like_dom_sf"/>
</dbReference>
<evidence type="ECO:0000313" key="4">
    <source>
        <dbReference type="Proteomes" id="UP000199604"/>
    </source>
</evidence>
<dbReference type="CDD" id="cd08895">
    <property type="entry name" value="SRPBCC_CalC_Aha1-like_2"/>
    <property type="match status" value="1"/>
</dbReference>
<evidence type="ECO:0000256" key="1">
    <source>
        <dbReference type="ARBA" id="ARBA00006817"/>
    </source>
</evidence>
<dbReference type="SUPFAM" id="SSF55961">
    <property type="entry name" value="Bet v1-like"/>
    <property type="match status" value="1"/>
</dbReference>
<dbReference type="Pfam" id="PF08327">
    <property type="entry name" value="AHSA1"/>
    <property type="match status" value="1"/>
</dbReference>
<proteinExistence type="inferred from homology"/>
<organism evidence="3 4">
    <name type="scientific">Flavobacterium swingsii</name>
    <dbReference type="NCBI Taxonomy" id="498292"/>
    <lineage>
        <taxon>Bacteria</taxon>
        <taxon>Pseudomonadati</taxon>
        <taxon>Bacteroidota</taxon>
        <taxon>Flavobacteriia</taxon>
        <taxon>Flavobacteriales</taxon>
        <taxon>Flavobacteriaceae</taxon>
        <taxon>Flavobacterium</taxon>
    </lineage>
</organism>
<dbReference type="EMBL" id="FOJT01000002">
    <property type="protein sequence ID" value="SFA89648.1"/>
    <property type="molecule type" value="Genomic_DNA"/>
</dbReference>
<dbReference type="AlphaFoldDB" id="A0A1I0WN66"/>
<reference evidence="4" key="1">
    <citation type="submission" date="2016-10" db="EMBL/GenBank/DDBJ databases">
        <authorList>
            <person name="Varghese N."/>
            <person name="Submissions S."/>
        </authorList>
    </citation>
    <scope>NUCLEOTIDE SEQUENCE [LARGE SCALE GENOMIC DNA]</scope>
    <source>
        <strain evidence="4">DSM 21789</strain>
    </source>
</reference>
<dbReference type="Proteomes" id="UP000199604">
    <property type="component" value="Unassembled WGS sequence"/>
</dbReference>
<name>A0A1I0WN66_9FLAO</name>
<gene>
    <name evidence="3" type="ORF">SAMN05660845_0857</name>
</gene>